<accession>A0A0D0C6B6</accession>
<name>A0A0D0C6B6_9AGAR</name>
<dbReference type="Proteomes" id="UP000053593">
    <property type="component" value="Unassembled WGS sequence"/>
</dbReference>
<sequence length="128" mass="13934">MASNTHEYQASIQIIFPFTMKNFFGLLLLVFIQQTSAQIPSVKFFMPSSFSSSFVLNSHVQIVIDSRFAGSGSPTPGGFAQMFHSDFQSVIGFSNISQVQTGNAPSSPTFLTMFLTLGVSTSSNLMEN</sequence>
<evidence type="ECO:0000313" key="2">
    <source>
        <dbReference type="Proteomes" id="UP000053593"/>
    </source>
</evidence>
<gene>
    <name evidence="1" type="ORF">GYMLUDRAFT_246403</name>
</gene>
<protein>
    <submittedName>
        <fullName evidence="1">Uncharacterized protein</fullName>
    </submittedName>
</protein>
<keyword evidence="2" id="KW-1185">Reference proteome</keyword>
<dbReference type="EMBL" id="KN834787">
    <property type="protein sequence ID" value="KIK58034.1"/>
    <property type="molecule type" value="Genomic_DNA"/>
</dbReference>
<organism evidence="1 2">
    <name type="scientific">Collybiopsis luxurians FD-317 M1</name>
    <dbReference type="NCBI Taxonomy" id="944289"/>
    <lineage>
        <taxon>Eukaryota</taxon>
        <taxon>Fungi</taxon>
        <taxon>Dikarya</taxon>
        <taxon>Basidiomycota</taxon>
        <taxon>Agaricomycotina</taxon>
        <taxon>Agaricomycetes</taxon>
        <taxon>Agaricomycetidae</taxon>
        <taxon>Agaricales</taxon>
        <taxon>Marasmiineae</taxon>
        <taxon>Omphalotaceae</taxon>
        <taxon>Collybiopsis</taxon>
        <taxon>Collybiopsis luxurians</taxon>
    </lineage>
</organism>
<proteinExistence type="predicted"/>
<dbReference type="HOGENOM" id="CLU_1959831_0_0_1"/>
<evidence type="ECO:0000313" key="1">
    <source>
        <dbReference type="EMBL" id="KIK58034.1"/>
    </source>
</evidence>
<reference evidence="1 2" key="1">
    <citation type="submission" date="2014-04" db="EMBL/GenBank/DDBJ databases">
        <title>Evolutionary Origins and Diversification of the Mycorrhizal Mutualists.</title>
        <authorList>
            <consortium name="DOE Joint Genome Institute"/>
            <consortium name="Mycorrhizal Genomics Consortium"/>
            <person name="Kohler A."/>
            <person name="Kuo A."/>
            <person name="Nagy L.G."/>
            <person name="Floudas D."/>
            <person name="Copeland A."/>
            <person name="Barry K.W."/>
            <person name="Cichocki N."/>
            <person name="Veneault-Fourrey C."/>
            <person name="LaButti K."/>
            <person name="Lindquist E.A."/>
            <person name="Lipzen A."/>
            <person name="Lundell T."/>
            <person name="Morin E."/>
            <person name="Murat C."/>
            <person name="Riley R."/>
            <person name="Ohm R."/>
            <person name="Sun H."/>
            <person name="Tunlid A."/>
            <person name="Henrissat B."/>
            <person name="Grigoriev I.V."/>
            <person name="Hibbett D.S."/>
            <person name="Martin F."/>
        </authorList>
    </citation>
    <scope>NUCLEOTIDE SEQUENCE [LARGE SCALE GENOMIC DNA]</scope>
    <source>
        <strain evidence="1 2">FD-317 M1</strain>
    </source>
</reference>
<dbReference type="OrthoDB" id="428480at2759"/>
<dbReference type="AlphaFoldDB" id="A0A0D0C6B6"/>